<evidence type="ECO:0000256" key="2">
    <source>
        <dbReference type="SAM" id="Phobius"/>
    </source>
</evidence>
<comment type="caution">
    <text evidence="4">The sequence shown here is derived from an EMBL/GenBank/DDBJ whole genome shotgun (WGS) entry which is preliminary data.</text>
</comment>
<feature type="compositionally biased region" description="Low complexity" evidence="1">
    <location>
        <begin position="28"/>
        <end position="38"/>
    </location>
</feature>
<dbReference type="Pfam" id="PF10531">
    <property type="entry name" value="SLBB"/>
    <property type="match status" value="1"/>
</dbReference>
<evidence type="ECO:0000313" key="5">
    <source>
        <dbReference type="Proteomes" id="UP000476310"/>
    </source>
</evidence>
<evidence type="ECO:0000259" key="3">
    <source>
        <dbReference type="Pfam" id="PF10531"/>
    </source>
</evidence>
<feature type="compositionally biased region" description="Pro residues" evidence="1">
    <location>
        <begin position="215"/>
        <end position="229"/>
    </location>
</feature>
<dbReference type="GO" id="GO:0015628">
    <property type="term" value="P:protein secretion by the type II secretion system"/>
    <property type="evidence" value="ECO:0007669"/>
    <property type="project" value="TreeGrafter"/>
</dbReference>
<feature type="region of interest" description="Disordered" evidence="1">
    <location>
        <begin position="298"/>
        <end position="344"/>
    </location>
</feature>
<dbReference type="Pfam" id="PF12836">
    <property type="entry name" value="HHH_3"/>
    <property type="match status" value="1"/>
</dbReference>
<feature type="region of interest" description="Disordered" evidence="1">
    <location>
        <begin position="1"/>
        <end position="154"/>
    </location>
</feature>
<keyword evidence="4" id="KW-0238">DNA-binding</keyword>
<keyword evidence="2" id="KW-1133">Transmembrane helix</keyword>
<feature type="region of interest" description="Disordered" evidence="1">
    <location>
        <begin position="211"/>
        <end position="243"/>
    </location>
</feature>
<dbReference type="Gene3D" id="3.10.560.10">
    <property type="entry name" value="Outer membrane lipoprotein wza domain like"/>
    <property type="match status" value="1"/>
</dbReference>
<organism evidence="4 5">
    <name type="scientific">Streptomyces rhizosphaericus</name>
    <dbReference type="NCBI Taxonomy" id="114699"/>
    <lineage>
        <taxon>Bacteria</taxon>
        <taxon>Bacillati</taxon>
        <taxon>Actinomycetota</taxon>
        <taxon>Actinomycetes</taxon>
        <taxon>Kitasatosporales</taxon>
        <taxon>Streptomycetaceae</taxon>
        <taxon>Streptomyces</taxon>
        <taxon>Streptomyces violaceusniger group</taxon>
    </lineage>
</organism>
<reference evidence="4" key="1">
    <citation type="submission" date="2020-02" db="EMBL/GenBank/DDBJ databases">
        <title>A new Streptomyces sp. for controlling soil-borne diseases.</title>
        <authorList>
            <person name="Li X."/>
            <person name="Tian Y."/>
            <person name="Gao K."/>
        </authorList>
    </citation>
    <scope>NUCLEOTIDE SEQUENCE [LARGE SCALE GENOMIC DNA]</scope>
    <source>
        <strain evidence="4">0250</strain>
    </source>
</reference>
<feature type="domain" description="Soluble ligand binding" evidence="3">
    <location>
        <begin position="244"/>
        <end position="295"/>
    </location>
</feature>
<accession>A0A6G4AHY8</accession>
<evidence type="ECO:0000313" key="4">
    <source>
        <dbReference type="EMBL" id="NEW72862.1"/>
    </source>
</evidence>
<dbReference type="PANTHER" id="PTHR21180:SF32">
    <property type="entry name" value="ENDONUCLEASE_EXONUCLEASE_PHOSPHATASE FAMILY DOMAIN-CONTAINING PROTEIN 1"/>
    <property type="match status" value="1"/>
</dbReference>
<dbReference type="PANTHER" id="PTHR21180">
    <property type="entry name" value="ENDONUCLEASE/EXONUCLEASE/PHOSPHATASE FAMILY DOMAIN-CONTAINING PROTEIN 1"/>
    <property type="match status" value="1"/>
</dbReference>
<feature type="transmembrane region" description="Helical" evidence="2">
    <location>
        <begin position="185"/>
        <end position="204"/>
    </location>
</feature>
<name>A0A6G4AHY8_9ACTN</name>
<gene>
    <name evidence="4" type="ORF">G4H13_21355</name>
</gene>
<proteinExistence type="predicted"/>
<dbReference type="EMBL" id="JAAIKT010000025">
    <property type="protein sequence ID" value="NEW72862.1"/>
    <property type="molecule type" value="Genomic_DNA"/>
</dbReference>
<dbReference type="GO" id="GO:0003677">
    <property type="term" value="F:DNA binding"/>
    <property type="evidence" value="ECO:0007669"/>
    <property type="project" value="UniProtKB-KW"/>
</dbReference>
<keyword evidence="2" id="KW-0472">Membrane</keyword>
<dbReference type="SUPFAM" id="SSF47781">
    <property type="entry name" value="RuvA domain 2-like"/>
    <property type="match status" value="1"/>
</dbReference>
<dbReference type="GO" id="GO:0015627">
    <property type="term" value="C:type II protein secretion system complex"/>
    <property type="evidence" value="ECO:0007669"/>
    <property type="project" value="TreeGrafter"/>
</dbReference>
<feature type="compositionally biased region" description="Low complexity" evidence="1">
    <location>
        <begin position="309"/>
        <end position="335"/>
    </location>
</feature>
<feature type="compositionally biased region" description="Basic and acidic residues" evidence="1">
    <location>
        <begin position="98"/>
        <end position="137"/>
    </location>
</feature>
<keyword evidence="2" id="KW-0812">Transmembrane</keyword>
<dbReference type="InterPro" id="IPR051675">
    <property type="entry name" value="Endo/Exo/Phosphatase_dom_1"/>
</dbReference>
<dbReference type="Proteomes" id="UP000476310">
    <property type="component" value="Unassembled WGS sequence"/>
</dbReference>
<dbReference type="Gene3D" id="1.10.150.320">
    <property type="entry name" value="Photosystem II 12 kDa extrinsic protein"/>
    <property type="match status" value="1"/>
</dbReference>
<sequence length="403" mass="41318">MRSRSRTVTTGPGRGRHRDGGAGRRPRPSSGAGPVSAGSRHRGTYRQTHPAASSRASRAAALFATPPAPRASPVGAGSIALGSRDGPKGIAGSAAAAEEVREEARNQEPPEGGHEEPPEEGHEESPEEGHRAGHEDGREEEGPENASGNASEIAPLRRRDRAGLALRERLPLWLQLRCGMELKTVAALAVALLTAVAFAAYHFWTGRPQTVRAPAPEPPRAAPSEPGPTPGGQLTSSGGGRKVVVDVTGKVRRPGLRRLPPGSRVADALEAAGGVRPGADLSGLNRARPLVDGEQLVVGAPAAGPPAPGAAVSGSNAPNASNGPNAPNAPNAPAGPGAPGGSVSLNSATAEQLDTLPGVGPVLARHIIDYRTQHGGFRSIDELREVNGIGERRFADLRPLVQP</sequence>
<keyword evidence="5" id="KW-1185">Reference proteome</keyword>
<evidence type="ECO:0000256" key="1">
    <source>
        <dbReference type="SAM" id="MobiDB-lite"/>
    </source>
</evidence>
<protein>
    <submittedName>
        <fullName evidence="4">ComEA family DNA-binding protein</fullName>
    </submittedName>
</protein>
<dbReference type="AlphaFoldDB" id="A0A6G4AHY8"/>
<dbReference type="InterPro" id="IPR019554">
    <property type="entry name" value="Soluble_ligand-bd"/>
</dbReference>
<dbReference type="InterPro" id="IPR010994">
    <property type="entry name" value="RuvA_2-like"/>
</dbReference>
<feature type="compositionally biased region" description="Low complexity" evidence="1">
    <location>
        <begin position="50"/>
        <end position="65"/>
    </location>
</feature>
<feature type="compositionally biased region" description="Polar residues" evidence="1">
    <location>
        <begin position="1"/>
        <end position="10"/>
    </location>
</feature>